<name>A0A7J8ZI82_9ROSI</name>
<keyword evidence="2" id="KW-1185">Reference proteome</keyword>
<sequence length="54" mass="6310">MPPRKKKRTLVEEAPHVSHPIRFHNANMKKYFLESQGGPLIQEQGNSMRPLRTK</sequence>
<gene>
    <name evidence="1" type="ORF">Golax_010673</name>
</gene>
<dbReference type="Proteomes" id="UP000593574">
    <property type="component" value="Unassembled WGS sequence"/>
</dbReference>
<comment type="caution">
    <text evidence="1">The sequence shown here is derived from an EMBL/GenBank/DDBJ whole genome shotgun (WGS) entry which is preliminary data.</text>
</comment>
<evidence type="ECO:0000313" key="2">
    <source>
        <dbReference type="Proteomes" id="UP000593574"/>
    </source>
</evidence>
<organism evidence="1 2">
    <name type="scientific">Gossypium laxum</name>
    <dbReference type="NCBI Taxonomy" id="34288"/>
    <lineage>
        <taxon>Eukaryota</taxon>
        <taxon>Viridiplantae</taxon>
        <taxon>Streptophyta</taxon>
        <taxon>Embryophyta</taxon>
        <taxon>Tracheophyta</taxon>
        <taxon>Spermatophyta</taxon>
        <taxon>Magnoliopsida</taxon>
        <taxon>eudicotyledons</taxon>
        <taxon>Gunneridae</taxon>
        <taxon>Pentapetalae</taxon>
        <taxon>rosids</taxon>
        <taxon>malvids</taxon>
        <taxon>Malvales</taxon>
        <taxon>Malvaceae</taxon>
        <taxon>Malvoideae</taxon>
        <taxon>Gossypium</taxon>
    </lineage>
</organism>
<proteinExistence type="predicted"/>
<evidence type="ECO:0000313" key="1">
    <source>
        <dbReference type="EMBL" id="MBA0711501.1"/>
    </source>
</evidence>
<protein>
    <submittedName>
        <fullName evidence="1">Uncharacterized protein</fullName>
    </submittedName>
</protein>
<dbReference type="EMBL" id="JABEZV010000005">
    <property type="protein sequence ID" value="MBA0711501.1"/>
    <property type="molecule type" value="Genomic_DNA"/>
</dbReference>
<dbReference type="AlphaFoldDB" id="A0A7J8ZI82"/>
<accession>A0A7J8ZI82</accession>
<reference evidence="1 2" key="1">
    <citation type="journal article" date="2019" name="Genome Biol. Evol.">
        <title>Insights into the evolution of the New World diploid cottons (Gossypium, subgenus Houzingenia) based on genome sequencing.</title>
        <authorList>
            <person name="Grover C.E."/>
            <person name="Arick M.A. 2nd"/>
            <person name="Thrash A."/>
            <person name="Conover J.L."/>
            <person name="Sanders W.S."/>
            <person name="Peterson D.G."/>
            <person name="Frelichowski J.E."/>
            <person name="Scheffler J.A."/>
            <person name="Scheffler B.E."/>
            <person name="Wendel J.F."/>
        </authorList>
    </citation>
    <scope>NUCLEOTIDE SEQUENCE [LARGE SCALE GENOMIC DNA]</scope>
    <source>
        <strain evidence="1">4</strain>
        <tissue evidence="1">Leaf</tissue>
    </source>
</reference>